<gene>
    <name evidence="2" type="ORF">ARMSODRAFT_884202</name>
</gene>
<dbReference type="EMBL" id="KZ293425">
    <property type="protein sequence ID" value="PBK70601.1"/>
    <property type="molecule type" value="Genomic_DNA"/>
</dbReference>
<reference evidence="3" key="1">
    <citation type="journal article" date="2017" name="Nat. Ecol. Evol.">
        <title>Genome expansion and lineage-specific genetic innovations in the forest pathogenic fungi Armillaria.</title>
        <authorList>
            <person name="Sipos G."/>
            <person name="Prasanna A.N."/>
            <person name="Walter M.C."/>
            <person name="O'Connor E."/>
            <person name="Balint B."/>
            <person name="Krizsan K."/>
            <person name="Kiss B."/>
            <person name="Hess J."/>
            <person name="Varga T."/>
            <person name="Slot J."/>
            <person name="Riley R."/>
            <person name="Boka B."/>
            <person name="Rigling D."/>
            <person name="Barry K."/>
            <person name="Lee J."/>
            <person name="Mihaltcheva S."/>
            <person name="LaButti K."/>
            <person name="Lipzen A."/>
            <person name="Waldron R."/>
            <person name="Moloney N.M."/>
            <person name="Sperisen C."/>
            <person name="Kredics L."/>
            <person name="Vagvoelgyi C."/>
            <person name="Patrignani A."/>
            <person name="Fitzpatrick D."/>
            <person name="Nagy I."/>
            <person name="Doyle S."/>
            <person name="Anderson J.B."/>
            <person name="Grigoriev I.V."/>
            <person name="Gueldener U."/>
            <person name="Muensterkoetter M."/>
            <person name="Nagy L.G."/>
        </authorList>
    </citation>
    <scope>NUCLEOTIDE SEQUENCE [LARGE SCALE GENOMIC DNA]</scope>
    <source>
        <strain evidence="3">28-4</strain>
    </source>
</reference>
<evidence type="ECO:0000256" key="1">
    <source>
        <dbReference type="SAM" id="SignalP"/>
    </source>
</evidence>
<sequence>MAARSSSFVLLATLACRLASVAAAPTGFEFLSVRADTNSTSSSSSSSSFAGANGLKAQQLNAQFASLSTNDSCTTGDQACVNGGFAQCVGGTWEVTECSSGTSCFALPLVNSAGTSLSCDSESDALARIEATGVSGG</sequence>
<feature type="non-terminal residue" evidence="2">
    <location>
        <position position="137"/>
    </location>
</feature>
<evidence type="ECO:0000313" key="3">
    <source>
        <dbReference type="Proteomes" id="UP000218334"/>
    </source>
</evidence>
<name>A0A2H3BI84_9AGAR</name>
<protein>
    <recommendedName>
        <fullName evidence="4">Carbohydrate-binding module family 19 domain-containing protein</fullName>
    </recommendedName>
</protein>
<proteinExistence type="predicted"/>
<evidence type="ECO:0000313" key="2">
    <source>
        <dbReference type="EMBL" id="PBK70601.1"/>
    </source>
</evidence>
<feature type="signal peptide" evidence="1">
    <location>
        <begin position="1"/>
        <end position="23"/>
    </location>
</feature>
<keyword evidence="1" id="KW-0732">Signal</keyword>
<evidence type="ECO:0008006" key="4">
    <source>
        <dbReference type="Google" id="ProtNLM"/>
    </source>
</evidence>
<dbReference type="AlphaFoldDB" id="A0A2H3BI84"/>
<feature type="chain" id="PRO_5013561133" description="Carbohydrate-binding module family 19 domain-containing protein" evidence="1">
    <location>
        <begin position="24"/>
        <end position="137"/>
    </location>
</feature>
<organism evidence="2 3">
    <name type="scientific">Armillaria solidipes</name>
    <dbReference type="NCBI Taxonomy" id="1076256"/>
    <lineage>
        <taxon>Eukaryota</taxon>
        <taxon>Fungi</taxon>
        <taxon>Dikarya</taxon>
        <taxon>Basidiomycota</taxon>
        <taxon>Agaricomycotina</taxon>
        <taxon>Agaricomycetes</taxon>
        <taxon>Agaricomycetidae</taxon>
        <taxon>Agaricales</taxon>
        <taxon>Marasmiineae</taxon>
        <taxon>Physalacriaceae</taxon>
        <taxon>Armillaria</taxon>
    </lineage>
</organism>
<dbReference type="PROSITE" id="PS51257">
    <property type="entry name" value="PROKAR_LIPOPROTEIN"/>
    <property type="match status" value="1"/>
</dbReference>
<accession>A0A2H3BI84</accession>
<keyword evidence="3" id="KW-1185">Reference proteome</keyword>
<dbReference type="Proteomes" id="UP000218334">
    <property type="component" value="Unassembled WGS sequence"/>
</dbReference>